<feature type="region of interest" description="Disordered" evidence="1">
    <location>
        <begin position="303"/>
        <end position="359"/>
    </location>
</feature>
<keyword evidence="3" id="KW-1185">Reference proteome</keyword>
<organism evidence="2 3">
    <name type="scientific">Phyllosticta citriasiana</name>
    <dbReference type="NCBI Taxonomy" id="595635"/>
    <lineage>
        <taxon>Eukaryota</taxon>
        <taxon>Fungi</taxon>
        <taxon>Dikarya</taxon>
        <taxon>Ascomycota</taxon>
        <taxon>Pezizomycotina</taxon>
        <taxon>Dothideomycetes</taxon>
        <taxon>Dothideomycetes incertae sedis</taxon>
        <taxon>Botryosphaeriales</taxon>
        <taxon>Phyllostictaceae</taxon>
        <taxon>Phyllosticta</taxon>
    </lineage>
</organism>
<reference evidence="2 3" key="1">
    <citation type="submission" date="2024-04" db="EMBL/GenBank/DDBJ databases">
        <title>Phyllosticta paracitricarpa is synonymous to the EU quarantine fungus P. citricarpa based on phylogenomic analyses.</title>
        <authorList>
            <consortium name="Lawrence Berkeley National Laboratory"/>
            <person name="Van Ingen-Buijs V.A."/>
            <person name="Van Westerhoven A.C."/>
            <person name="Haridas S."/>
            <person name="Skiadas P."/>
            <person name="Martin F."/>
            <person name="Groenewald J.Z."/>
            <person name="Crous P.W."/>
            <person name="Seidl M.F."/>
        </authorList>
    </citation>
    <scope>NUCLEOTIDE SEQUENCE [LARGE SCALE GENOMIC DNA]</scope>
    <source>
        <strain evidence="2 3">CBS 123371</strain>
    </source>
</reference>
<dbReference type="EMBL" id="JBBPHU010000014">
    <property type="protein sequence ID" value="KAK7510482.1"/>
    <property type="molecule type" value="Genomic_DNA"/>
</dbReference>
<feature type="compositionally biased region" description="Polar residues" evidence="1">
    <location>
        <begin position="255"/>
        <end position="271"/>
    </location>
</feature>
<sequence>SALLTKNPSTFPQLLTTHTCICVFVPPSSPANPATPGHRQISTPVMSLPGHNDSGQPMPRHDDDRGGSRSGWAPIGDGRIYPSLDNYPGRAHSFVDAWSYVNGYAEEPVFATRKENDQRERRLHLYEPMWMDRPPINIDAAFESAYRAQAAPVETRREPSAPTACSHGLFYCPYRGQMYPCQNPKRHVVEGEVRNFGEYVQGQAPTVQAVMDFSYDKVGFMVMDEDGKSAQWIGQPGDHVPPPLLDRPVPRRDTSNSSPEQTSSEAHSTTKMAGAGSPTAQILHKDNFDRQLLEVIGKFKHQKLTDSKKSASSKRSGSSKGSKISKGSTCSKRSRTLVAGSDTDIDKRSSLSISLHLKN</sequence>
<dbReference type="Proteomes" id="UP001363622">
    <property type="component" value="Unassembled WGS sequence"/>
</dbReference>
<feature type="compositionally biased region" description="Low complexity" evidence="1">
    <location>
        <begin position="313"/>
        <end position="331"/>
    </location>
</feature>
<evidence type="ECO:0000256" key="1">
    <source>
        <dbReference type="SAM" id="MobiDB-lite"/>
    </source>
</evidence>
<feature type="region of interest" description="Disordered" evidence="1">
    <location>
        <begin position="31"/>
        <end position="75"/>
    </location>
</feature>
<gene>
    <name evidence="2" type="ORF">IWZ03DRAFT_433530</name>
</gene>
<proteinExistence type="predicted"/>
<evidence type="ECO:0000313" key="2">
    <source>
        <dbReference type="EMBL" id="KAK7510482.1"/>
    </source>
</evidence>
<evidence type="ECO:0000313" key="3">
    <source>
        <dbReference type="Proteomes" id="UP001363622"/>
    </source>
</evidence>
<comment type="caution">
    <text evidence="2">The sequence shown here is derived from an EMBL/GenBank/DDBJ whole genome shotgun (WGS) entry which is preliminary data.</text>
</comment>
<feature type="non-terminal residue" evidence="2">
    <location>
        <position position="1"/>
    </location>
</feature>
<protein>
    <submittedName>
        <fullName evidence="2">Uncharacterized protein</fullName>
    </submittedName>
</protein>
<accession>A0ABR1K9L4</accession>
<name>A0ABR1K9L4_9PEZI</name>
<feature type="region of interest" description="Disordered" evidence="1">
    <location>
        <begin position="229"/>
        <end position="277"/>
    </location>
</feature>